<dbReference type="PANTHER" id="PTHR43806:SF11">
    <property type="entry name" value="CEREVISIN-RELATED"/>
    <property type="match status" value="1"/>
</dbReference>
<dbReference type="EMBL" id="BLLK01000019">
    <property type="protein sequence ID" value="GFH43965.1"/>
    <property type="molecule type" value="Genomic_DNA"/>
</dbReference>
<dbReference type="Pfam" id="PF00082">
    <property type="entry name" value="Peptidase_S8"/>
    <property type="match status" value="1"/>
</dbReference>
<dbReference type="Proteomes" id="UP001054902">
    <property type="component" value="Unassembled WGS sequence"/>
</dbReference>
<comment type="caution">
    <text evidence="12">The sequence shown here is derived from an EMBL/GenBank/DDBJ whole genome shotgun (WGS) entry which is preliminary data.</text>
</comment>
<accession>A0AAD3CG25</accession>
<feature type="chain" id="PRO_5042204453" description="subtilisin" evidence="10">
    <location>
        <begin position="33"/>
        <end position="751"/>
    </location>
</feature>
<dbReference type="PRINTS" id="PR00723">
    <property type="entry name" value="SUBTILISIN"/>
</dbReference>
<feature type="active site" description="Charge relay system" evidence="8">
    <location>
        <position position="192"/>
    </location>
</feature>
<dbReference type="PANTHER" id="PTHR43806">
    <property type="entry name" value="PEPTIDASE S8"/>
    <property type="match status" value="1"/>
</dbReference>
<dbReference type="CDD" id="cd07477">
    <property type="entry name" value="Peptidases_S8_Subtilisin_subset"/>
    <property type="match status" value="1"/>
</dbReference>
<feature type="region of interest" description="Disordered" evidence="9">
    <location>
        <begin position="603"/>
        <end position="626"/>
    </location>
</feature>
<dbReference type="GO" id="GO:0046872">
    <property type="term" value="F:metal ion binding"/>
    <property type="evidence" value="ECO:0007669"/>
    <property type="project" value="UniProtKB-KW"/>
</dbReference>
<reference evidence="12 13" key="1">
    <citation type="journal article" date="2021" name="Sci. Rep.">
        <title>The genome of the diatom Chaetoceros tenuissimus carries an ancient integrated fragment of an extant virus.</title>
        <authorList>
            <person name="Hongo Y."/>
            <person name="Kimura K."/>
            <person name="Takaki Y."/>
            <person name="Yoshida Y."/>
            <person name="Baba S."/>
            <person name="Kobayashi G."/>
            <person name="Nagasaki K."/>
            <person name="Hano T."/>
            <person name="Tomaru Y."/>
        </authorList>
    </citation>
    <scope>NUCLEOTIDE SEQUENCE [LARGE SCALE GENOMIC DNA]</scope>
    <source>
        <strain evidence="12 13">NIES-3715</strain>
    </source>
</reference>
<organism evidence="12 13">
    <name type="scientific">Chaetoceros tenuissimus</name>
    <dbReference type="NCBI Taxonomy" id="426638"/>
    <lineage>
        <taxon>Eukaryota</taxon>
        <taxon>Sar</taxon>
        <taxon>Stramenopiles</taxon>
        <taxon>Ochrophyta</taxon>
        <taxon>Bacillariophyta</taxon>
        <taxon>Coscinodiscophyceae</taxon>
        <taxon>Chaetocerotophycidae</taxon>
        <taxon>Chaetocerotales</taxon>
        <taxon>Chaetocerotaceae</taxon>
        <taxon>Chaetoceros</taxon>
    </lineage>
</organism>
<dbReference type="InterPro" id="IPR023828">
    <property type="entry name" value="Peptidase_S8_Ser-AS"/>
</dbReference>
<protein>
    <recommendedName>
        <fullName evidence="7">subtilisin</fullName>
        <ecNumber evidence="7">3.4.21.62</ecNumber>
    </recommendedName>
</protein>
<dbReference type="GO" id="GO:0004252">
    <property type="term" value="F:serine-type endopeptidase activity"/>
    <property type="evidence" value="ECO:0007669"/>
    <property type="project" value="UniProtKB-UniRule"/>
</dbReference>
<comment type="similarity">
    <text evidence="1 8">Belongs to the peptidase S8 family.</text>
</comment>
<feature type="region of interest" description="Disordered" evidence="9">
    <location>
        <begin position="43"/>
        <end position="82"/>
    </location>
</feature>
<keyword evidence="13" id="KW-1185">Reference proteome</keyword>
<dbReference type="InterPro" id="IPR000209">
    <property type="entry name" value="Peptidase_S8/S53_dom"/>
</dbReference>
<evidence type="ECO:0000256" key="1">
    <source>
        <dbReference type="ARBA" id="ARBA00011073"/>
    </source>
</evidence>
<dbReference type="AlphaFoldDB" id="A0AAD3CG25"/>
<dbReference type="Gene3D" id="3.40.50.200">
    <property type="entry name" value="Peptidase S8/S53 domain"/>
    <property type="match status" value="1"/>
</dbReference>
<dbReference type="InterPro" id="IPR050131">
    <property type="entry name" value="Peptidase_S8_subtilisin-like"/>
</dbReference>
<evidence type="ECO:0000256" key="6">
    <source>
        <dbReference type="ARBA" id="ARBA00023529"/>
    </source>
</evidence>
<dbReference type="GO" id="GO:0005615">
    <property type="term" value="C:extracellular space"/>
    <property type="evidence" value="ECO:0007669"/>
    <property type="project" value="TreeGrafter"/>
</dbReference>
<keyword evidence="4 8" id="KW-0378">Hydrolase</keyword>
<evidence type="ECO:0000313" key="12">
    <source>
        <dbReference type="EMBL" id="GFH43965.1"/>
    </source>
</evidence>
<dbReference type="SUPFAM" id="SSF52743">
    <property type="entry name" value="Subtilisin-like"/>
    <property type="match status" value="1"/>
</dbReference>
<feature type="domain" description="Peptidase S8/S53" evidence="11">
    <location>
        <begin position="186"/>
        <end position="436"/>
    </location>
</feature>
<evidence type="ECO:0000256" key="2">
    <source>
        <dbReference type="ARBA" id="ARBA00022670"/>
    </source>
</evidence>
<dbReference type="GO" id="GO:0006508">
    <property type="term" value="P:proteolysis"/>
    <property type="evidence" value="ECO:0007669"/>
    <property type="project" value="UniProtKB-KW"/>
</dbReference>
<dbReference type="PROSITE" id="PS51892">
    <property type="entry name" value="SUBTILASE"/>
    <property type="match status" value="1"/>
</dbReference>
<feature type="signal peptide" evidence="10">
    <location>
        <begin position="1"/>
        <end position="32"/>
    </location>
</feature>
<comment type="catalytic activity">
    <reaction evidence="6">
        <text>Hydrolysis of proteins with broad specificity for peptide bonds, and a preference for a large uncharged residue in P1. Hydrolyzes peptide amides.</text>
        <dbReference type="EC" id="3.4.21.62"/>
    </reaction>
</comment>
<name>A0AAD3CG25_9STRA</name>
<evidence type="ECO:0000256" key="5">
    <source>
        <dbReference type="ARBA" id="ARBA00022825"/>
    </source>
</evidence>
<evidence type="ECO:0000256" key="4">
    <source>
        <dbReference type="ARBA" id="ARBA00022801"/>
    </source>
</evidence>
<evidence type="ECO:0000259" key="11">
    <source>
        <dbReference type="Pfam" id="PF00082"/>
    </source>
</evidence>
<dbReference type="InterPro" id="IPR015500">
    <property type="entry name" value="Peptidase_S8_subtilisin-rel"/>
</dbReference>
<dbReference type="InterPro" id="IPR022398">
    <property type="entry name" value="Peptidase_S8_His-AS"/>
</dbReference>
<proteinExistence type="inferred from homology"/>
<dbReference type="PROSITE" id="PS00137">
    <property type="entry name" value="SUBTILASE_HIS"/>
    <property type="match status" value="1"/>
</dbReference>
<feature type="compositionally biased region" description="Polar residues" evidence="9">
    <location>
        <begin position="606"/>
        <end position="617"/>
    </location>
</feature>
<feature type="active site" description="Charge relay system" evidence="8">
    <location>
        <position position="384"/>
    </location>
</feature>
<evidence type="ECO:0000256" key="7">
    <source>
        <dbReference type="ARBA" id="ARBA00023619"/>
    </source>
</evidence>
<feature type="compositionally biased region" description="Basic residues" evidence="9">
    <location>
        <begin position="51"/>
        <end position="62"/>
    </location>
</feature>
<dbReference type="InterPro" id="IPR034202">
    <property type="entry name" value="Subtilisin_Carlsberg-like"/>
</dbReference>
<evidence type="ECO:0000256" key="8">
    <source>
        <dbReference type="PROSITE-ProRule" id="PRU01240"/>
    </source>
</evidence>
<feature type="compositionally biased region" description="Polar residues" evidence="9">
    <location>
        <begin position="68"/>
        <end position="77"/>
    </location>
</feature>
<dbReference type="EC" id="3.4.21.62" evidence="7"/>
<keyword evidence="3" id="KW-0479">Metal-binding</keyword>
<feature type="active site" description="Charge relay system" evidence="8">
    <location>
        <position position="224"/>
    </location>
</feature>
<dbReference type="PROSITE" id="PS00138">
    <property type="entry name" value="SUBTILASE_SER"/>
    <property type="match status" value="1"/>
</dbReference>
<evidence type="ECO:0000256" key="9">
    <source>
        <dbReference type="SAM" id="MobiDB-lite"/>
    </source>
</evidence>
<gene>
    <name evidence="12" type="ORF">CTEN210_00439</name>
</gene>
<evidence type="ECO:0000256" key="3">
    <source>
        <dbReference type="ARBA" id="ARBA00022723"/>
    </source>
</evidence>
<evidence type="ECO:0000313" key="13">
    <source>
        <dbReference type="Proteomes" id="UP001054902"/>
    </source>
</evidence>
<keyword evidence="2 8" id="KW-0645">Protease</keyword>
<keyword evidence="5 8" id="KW-0720">Serine protease</keyword>
<evidence type="ECO:0000256" key="10">
    <source>
        <dbReference type="SAM" id="SignalP"/>
    </source>
</evidence>
<sequence length="751" mass="80905">MLSFNISLRSTKNMKLATAILSVLAISSCSLATEASRTKTKDLENGAAKVSSRHLLRKQKKKRGEETTIANGSSTPPTGHANRIVTFNSKEERAAFLEADPDLTVHKIFKRGASIVITLTQEEAVAMLENETVKAIELDDVVRVDPIKPDPTDTPKGTASTQSETVPYGIDMVKALAVKDTNISAMTLCIADTGYDLGHEDLQTTNVNGKSFVGENWYEDGHGHGTHVAGTIAALQNNNKGVVGVVRNGNMNLLIAQVLDKYGGGSLSGIMEGFEWCADNGANIISASLGGTAYIQAFADLTKEIYEEDDVLIVAASGNNGFGADYPAFYDSVMSVAAVNATAEYAWFSTANSGVEIAAPGVDVLSAVPYGIYGESYQSWSGTSMACPHVSGIAALIWSHFPSKSARDIREALRATAEDLGEDYGLTGPDYYYGHGLVNAKAAFKWLQEGNTLSPTSAPTQCNGSTLRIEATTDYYADEIEWDVINFLTNEVILGSSYPWVDALGTFIYEACIPTSVCSEHDFDLYLFQVIDYWGDGGLEYNIKIDDVEIVSSGPNSYNNVEVVFFSTCGKIMQLVPSNDSTQALTPAPSEDIDLIESGVSRKLSKTTPKASKTPQASKAPKASKTGPKLMLSYNEFSMEQIWLYTPESYLMNAGLGMCLQGGRGGSLFLSYCEFEKYDSSKSFILAGFYDAVVSTAGRKLAAITLVDDSSVMLKEFLGPNAEGEPLKFEMDLSLGIIESYDVANAARKKN</sequence>
<keyword evidence="10" id="KW-0732">Signal</keyword>
<dbReference type="InterPro" id="IPR036852">
    <property type="entry name" value="Peptidase_S8/S53_dom_sf"/>
</dbReference>